<dbReference type="PANTHER" id="PTHR45626">
    <property type="entry name" value="TRANSCRIPTION TERMINATION FACTOR 2-RELATED"/>
    <property type="match status" value="1"/>
</dbReference>
<evidence type="ECO:0000313" key="8">
    <source>
        <dbReference type="Proteomes" id="UP000012073"/>
    </source>
</evidence>
<dbReference type="PROSITE" id="PS51194">
    <property type="entry name" value="HELICASE_CTER"/>
    <property type="match status" value="1"/>
</dbReference>
<evidence type="ECO:0000259" key="5">
    <source>
        <dbReference type="PROSITE" id="PS51192"/>
    </source>
</evidence>
<organism evidence="7 8">
    <name type="scientific">Chondrus crispus</name>
    <name type="common">Carrageen Irish moss</name>
    <name type="synonym">Polymorpha crispa</name>
    <dbReference type="NCBI Taxonomy" id="2769"/>
    <lineage>
        <taxon>Eukaryota</taxon>
        <taxon>Rhodophyta</taxon>
        <taxon>Florideophyceae</taxon>
        <taxon>Rhodymeniophycidae</taxon>
        <taxon>Gigartinales</taxon>
        <taxon>Gigartinaceae</taxon>
        <taxon>Chondrus</taxon>
    </lineage>
</organism>
<keyword evidence="8" id="KW-1185">Reference proteome</keyword>
<feature type="compositionally biased region" description="Polar residues" evidence="4">
    <location>
        <begin position="363"/>
        <end position="373"/>
    </location>
</feature>
<feature type="region of interest" description="Disordered" evidence="4">
    <location>
        <begin position="1205"/>
        <end position="1255"/>
    </location>
</feature>
<dbReference type="SUPFAM" id="SSF52540">
    <property type="entry name" value="P-loop containing nucleoside triphosphate hydrolases"/>
    <property type="match status" value="2"/>
</dbReference>
<keyword evidence="2" id="KW-0378">Hydrolase</keyword>
<dbReference type="InterPro" id="IPR049730">
    <property type="entry name" value="SNF2/RAD54-like_C"/>
</dbReference>
<feature type="compositionally biased region" description="Basic and acidic residues" evidence="4">
    <location>
        <begin position="1"/>
        <end position="12"/>
    </location>
</feature>
<feature type="region of interest" description="Disordered" evidence="4">
    <location>
        <begin position="585"/>
        <end position="643"/>
    </location>
</feature>
<name>R7QSK5_CHOCR</name>
<dbReference type="PROSITE" id="PS51192">
    <property type="entry name" value="HELICASE_ATP_BIND_1"/>
    <property type="match status" value="1"/>
</dbReference>
<evidence type="ECO:0000259" key="6">
    <source>
        <dbReference type="PROSITE" id="PS51194"/>
    </source>
</evidence>
<feature type="compositionally biased region" description="Polar residues" evidence="4">
    <location>
        <begin position="23"/>
        <end position="32"/>
    </location>
</feature>
<feature type="region of interest" description="Disordered" evidence="4">
    <location>
        <begin position="1"/>
        <end position="42"/>
    </location>
</feature>
<dbReference type="GeneID" id="17319137"/>
<dbReference type="GO" id="GO:0016787">
    <property type="term" value="F:hydrolase activity"/>
    <property type="evidence" value="ECO:0007669"/>
    <property type="project" value="UniProtKB-KW"/>
</dbReference>
<dbReference type="GO" id="GO:0005634">
    <property type="term" value="C:nucleus"/>
    <property type="evidence" value="ECO:0007669"/>
    <property type="project" value="TreeGrafter"/>
</dbReference>
<dbReference type="InterPro" id="IPR050628">
    <property type="entry name" value="SNF2_RAD54_helicase_TF"/>
</dbReference>
<dbReference type="CDD" id="cd18008">
    <property type="entry name" value="DEXDc_SHPRH-like"/>
    <property type="match status" value="1"/>
</dbReference>
<dbReference type="STRING" id="2769.R7QSK5"/>
<evidence type="ECO:0000256" key="3">
    <source>
        <dbReference type="ARBA" id="ARBA00022840"/>
    </source>
</evidence>
<dbReference type="SMART" id="SM00487">
    <property type="entry name" value="DEXDc"/>
    <property type="match status" value="1"/>
</dbReference>
<dbReference type="GO" id="GO:0006281">
    <property type="term" value="P:DNA repair"/>
    <property type="evidence" value="ECO:0007669"/>
    <property type="project" value="TreeGrafter"/>
</dbReference>
<accession>R7QSK5</accession>
<dbReference type="CDD" id="cd18793">
    <property type="entry name" value="SF2_C_SNF"/>
    <property type="match status" value="1"/>
</dbReference>
<feature type="domain" description="Helicase C-terminal" evidence="6">
    <location>
        <begin position="1279"/>
        <end position="1444"/>
    </location>
</feature>
<dbReference type="OrthoDB" id="423559at2759"/>
<keyword evidence="1" id="KW-0547">Nucleotide-binding</keyword>
<feature type="compositionally biased region" description="Basic and acidic residues" evidence="4">
    <location>
        <begin position="627"/>
        <end position="643"/>
    </location>
</feature>
<dbReference type="InterPro" id="IPR014001">
    <property type="entry name" value="Helicase_ATP-bd"/>
</dbReference>
<evidence type="ECO:0000313" key="7">
    <source>
        <dbReference type="EMBL" id="CDF41109.1"/>
    </source>
</evidence>
<protein>
    <submittedName>
        <fullName evidence="7">Uncharacterized protein</fullName>
    </submittedName>
</protein>
<dbReference type="EMBL" id="HG002309">
    <property type="protein sequence ID" value="CDF41109.1"/>
    <property type="molecule type" value="Genomic_DNA"/>
</dbReference>
<dbReference type="KEGG" id="ccp:CHC_T00007332001"/>
<proteinExistence type="predicted"/>
<dbReference type="InterPro" id="IPR027417">
    <property type="entry name" value="P-loop_NTPase"/>
</dbReference>
<dbReference type="InterPro" id="IPR001650">
    <property type="entry name" value="Helicase_C-like"/>
</dbReference>
<feature type="region of interest" description="Disordered" evidence="4">
    <location>
        <begin position="320"/>
        <end position="378"/>
    </location>
</feature>
<dbReference type="GO" id="GO:0005524">
    <property type="term" value="F:ATP binding"/>
    <property type="evidence" value="ECO:0007669"/>
    <property type="project" value="UniProtKB-KW"/>
</dbReference>
<dbReference type="Pfam" id="PF00176">
    <property type="entry name" value="SNF2-rel_dom"/>
    <property type="match status" value="1"/>
</dbReference>
<gene>
    <name evidence="7" type="ORF">CHC_T00007332001</name>
</gene>
<feature type="domain" description="Helicase ATP-binding" evidence="5">
    <location>
        <begin position="696"/>
        <end position="918"/>
    </location>
</feature>
<dbReference type="InterPro" id="IPR038718">
    <property type="entry name" value="SNF2-like_sf"/>
</dbReference>
<feature type="compositionally biased region" description="Polar residues" evidence="4">
    <location>
        <begin position="342"/>
        <end position="356"/>
    </location>
</feature>
<sequence length="1476" mass="163735">MVPSIDEPREPYSSRPGVENLQPLPNISTVAPSSGDEEGGSSVPKFDAMKIWKPASVVPLSRSLDAVFPPMSEEFFDTTSHPSSKSVQQVDGDLVRLELNSLTARTKDVNLNTLESEVASHILDIAPKSTASEYRRNERNEMKDHCSDFPALQLETKQDLSTIANMTGNGVFPGNIKTGTPQNGRHTSAFYMPTAVSTNQGGCFGETTSQKWSEAADVACGDLNLALPSPKPMRELPEPLGIAGCAREHSGETPSNRQSRVTLHPDTKQFPNATKTDLYYAGHGPSITRAQQFSGLNDSEFKTFQPVKYEDNAALRAHSASQQNTSLSRTEKGFASIPCPSGTATASKEPSSSNTLREARRTTPCSALPSDSGNEVGVSVIDGSYHEDARPETAVDLNPNCAKRPRSPMVIDLDDEVQMRSLSALPPLTRQSRQVRPRFIAPVVLSGITEGIHTTNRIHVSRGGGLFSVDAHGTVNIVDSDDESELQKNQLLISTEEGIGALPSQGAHVNEGKYSAPFLHGLPAEKYQQGEDRSFAGTPSWQMRNEAAQELGKDDPKSIQRKQENENTAMALGFHGTRKIHFTSSHVSGQEGHGGLSSNPVGPSHQNSPFELTSTEFGRQTTNLDVVHPRRDDPERDGLSERRLQTLMKQNEITADATAEAETPEGLKVSLMPHQKRALAWMIKRERPMHADEDIVAVDEECLGGILADDQGLGKTLTMIALLLHSAATTSQVSNDNESDSVSTGSSSVSEVDFIDDSVLCERSSLPWRTLVVCPPSLINQWKEELITRTEESHRPRICIYHGAKRERSISRLKKYDVVLTTYATLVKEYPKVLKNHPEWEMRKAAKLKPPCRARGPLCQVSWTRIVLDESQYIKNRSTESWNAVMSLDAERRWCLSGTPIQNCVDDLYALFCFIRYHFVRNYEMWNTLWKKKLESPFEHVRKRTFKQFQAITGVVLLRRTKLDEFNGKPLITLPPRTTEVKQLEFDGADESSFYHALAKKTVIRFNKFLAEGSISANYSNILLLLLRLRQASSHPFLIHYAQMQTRGHIGETNDTMYATTYTQEDLEEALELTSSGHSLLEFLDEKYRELIFDFLKPPPRGQAAALAFLCAFCAKACVWKDGTALPCGEIICPGCCTAVQHQGHCPKCNKSTADRDSTETFLNVDHLRREIHAQTILGASGGTNVTVAEFKALLKEELRRKQRDNGRRGIAEVSTSNDDEDESGTQESGEEIVRGIDTDQHAMSSSKQENALRKKRRFVRSKKKLLNALAQHSTKVRVIIEELDKVRESGNGEKTLIFSQWTSMLDIVEFHARVSGHDTCRLDGSMTVSARQKQIEEFRRSTKKNVFLISLHAGGTGLNLTASNRVILCDVWWNPAVEEQAIDRVHRIGQTRPVHVIRFRMKGTVEDSIYKICEKKRSMANGTLGEKGQQNLGRTKLARHELLSLFSGAAADVARNAGDDSAAVQAAQNILSMSN</sequence>
<feature type="compositionally biased region" description="Acidic residues" evidence="4">
    <location>
        <begin position="1218"/>
        <end position="1231"/>
    </location>
</feature>
<evidence type="ECO:0000256" key="4">
    <source>
        <dbReference type="SAM" id="MobiDB-lite"/>
    </source>
</evidence>
<dbReference type="Gene3D" id="3.40.50.300">
    <property type="entry name" value="P-loop containing nucleotide triphosphate hydrolases"/>
    <property type="match status" value="1"/>
</dbReference>
<dbReference type="SMART" id="SM00490">
    <property type="entry name" value="HELICc"/>
    <property type="match status" value="1"/>
</dbReference>
<dbReference type="GO" id="GO:0008094">
    <property type="term" value="F:ATP-dependent activity, acting on DNA"/>
    <property type="evidence" value="ECO:0007669"/>
    <property type="project" value="TreeGrafter"/>
</dbReference>
<dbReference type="PhylomeDB" id="R7QSK5"/>
<dbReference type="Pfam" id="PF00271">
    <property type="entry name" value="Helicase_C"/>
    <property type="match status" value="1"/>
</dbReference>
<dbReference type="Gramene" id="CDF41109">
    <property type="protein sequence ID" value="CDF41109"/>
    <property type="gene ID" value="CHC_T00007332001"/>
</dbReference>
<feature type="region of interest" description="Disordered" evidence="4">
    <location>
        <begin position="246"/>
        <end position="270"/>
    </location>
</feature>
<keyword evidence="3" id="KW-0067">ATP-binding</keyword>
<feature type="compositionally biased region" description="Polar residues" evidence="4">
    <location>
        <begin position="596"/>
        <end position="624"/>
    </location>
</feature>
<feature type="compositionally biased region" description="Basic and acidic residues" evidence="4">
    <location>
        <begin position="1232"/>
        <end position="1241"/>
    </location>
</feature>
<feature type="compositionally biased region" description="Polar residues" evidence="4">
    <location>
        <begin position="252"/>
        <end position="261"/>
    </location>
</feature>
<evidence type="ECO:0000256" key="1">
    <source>
        <dbReference type="ARBA" id="ARBA00022741"/>
    </source>
</evidence>
<evidence type="ECO:0000256" key="2">
    <source>
        <dbReference type="ARBA" id="ARBA00022801"/>
    </source>
</evidence>
<dbReference type="RefSeq" id="XP_005711403.1">
    <property type="nucleotide sequence ID" value="XM_005711346.1"/>
</dbReference>
<dbReference type="Gene3D" id="3.40.50.10810">
    <property type="entry name" value="Tandem AAA-ATPase domain"/>
    <property type="match status" value="1"/>
</dbReference>
<dbReference type="InterPro" id="IPR000330">
    <property type="entry name" value="SNF2_N"/>
</dbReference>
<reference evidence="8" key="1">
    <citation type="journal article" date="2013" name="Proc. Natl. Acad. Sci. U.S.A.">
        <title>Genome structure and metabolic features in the red seaweed Chondrus crispus shed light on evolution of the Archaeplastida.</title>
        <authorList>
            <person name="Collen J."/>
            <person name="Porcel B."/>
            <person name="Carre W."/>
            <person name="Ball S.G."/>
            <person name="Chaparro C."/>
            <person name="Tonon T."/>
            <person name="Barbeyron T."/>
            <person name="Michel G."/>
            <person name="Noel B."/>
            <person name="Valentin K."/>
            <person name="Elias M."/>
            <person name="Artiguenave F."/>
            <person name="Arun A."/>
            <person name="Aury J.M."/>
            <person name="Barbosa-Neto J.F."/>
            <person name="Bothwell J.H."/>
            <person name="Bouget F.Y."/>
            <person name="Brillet L."/>
            <person name="Cabello-Hurtado F."/>
            <person name="Capella-Gutierrez S."/>
            <person name="Charrier B."/>
            <person name="Cladiere L."/>
            <person name="Cock J.M."/>
            <person name="Coelho S.M."/>
            <person name="Colleoni C."/>
            <person name="Czjzek M."/>
            <person name="Da Silva C."/>
            <person name="Delage L."/>
            <person name="Denoeud F."/>
            <person name="Deschamps P."/>
            <person name="Dittami S.M."/>
            <person name="Gabaldon T."/>
            <person name="Gachon C.M."/>
            <person name="Groisillier A."/>
            <person name="Herve C."/>
            <person name="Jabbari K."/>
            <person name="Katinka M."/>
            <person name="Kloareg B."/>
            <person name="Kowalczyk N."/>
            <person name="Labadie K."/>
            <person name="Leblanc C."/>
            <person name="Lopez P.J."/>
            <person name="McLachlan D.H."/>
            <person name="Meslet-Cladiere L."/>
            <person name="Moustafa A."/>
            <person name="Nehr Z."/>
            <person name="Nyvall Collen P."/>
            <person name="Panaud O."/>
            <person name="Partensky F."/>
            <person name="Poulain J."/>
            <person name="Rensing S.A."/>
            <person name="Rousvoal S."/>
            <person name="Samson G."/>
            <person name="Symeonidi A."/>
            <person name="Weissenbach J."/>
            <person name="Zambounis A."/>
            <person name="Wincker P."/>
            <person name="Boyen C."/>
        </authorList>
    </citation>
    <scope>NUCLEOTIDE SEQUENCE [LARGE SCALE GENOMIC DNA]</scope>
    <source>
        <strain evidence="8">cv. Stackhouse</strain>
    </source>
</reference>
<dbReference type="Proteomes" id="UP000012073">
    <property type="component" value="Unassembled WGS sequence"/>
</dbReference>